<proteinExistence type="predicted"/>
<feature type="transmembrane region" description="Helical" evidence="2">
    <location>
        <begin position="26"/>
        <end position="51"/>
    </location>
</feature>
<accession>A0A5C3KGI5</accession>
<feature type="transmembrane region" description="Helical" evidence="2">
    <location>
        <begin position="106"/>
        <end position="133"/>
    </location>
</feature>
<dbReference type="OrthoDB" id="3351617at2759"/>
<keyword evidence="2" id="KW-1133">Transmembrane helix</keyword>
<keyword evidence="2" id="KW-0472">Membrane</keyword>
<feature type="transmembrane region" description="Helical" evidence="2">
    <location>
        <begin position="239"/>
        <end position="262"/>
    </location>
</feature>
<organism evidence="3 4">
    <name type="scientific">Coprinopsis marcescibilis</name>
    <name type="common">Agaric fungus</name>
    <name type="synonym">Psathyrella marcescibilis</name>
    <dbReference type="NCBI Taxonomy" id="230819"/>
    <lineage>
        <taxon>Eukaryota</taxon>
        <taxon>Fungi</taxon>
        <taxon>Dikarya</taxon>
        <taxon>Basidiomycota</taxon>
        <taxon>Agaricomycotina</taxon>
        <taxon>Agaricomycetes</taxon>
        <taxon>Agaricomycetidae</taxon>
        <taxon>Agaricales</taxon>
        <taxon>Agaricineae</taxon>
        <taxon>Psathyrellaceae</taxon>
        <taxon>Coprinopsis</taxon>
    </lineage>
</organism>
<sequence>GIQFFMSSYALIVFFETPRERRQGRALYLISGWLIFTLYTVGACIDMVNIFQKLLEASNGVEYMQIKSRMAPMVHLNSIPFLFLFVVGDGLLLYRCYLLVAGGWLWLLALPVLMYLSVIGKYSTITLSTLGVVLVSRGVTTNIPAKVVLGSDVLTFLTNLLITSILCYRLVSAQRDLARSIPLAGKRFAVYRTAMRILVESALPLTIAGIMNMVISLTLLSIKNSSRITGFDGDPKVLYAVYASVQLVYFALQALAPQMIIFRVTTGRSWMKTDKSSAEALSRSLAFNHGQQPEESHLSGRLTRNDED</sequence>
<keyword evidence="4" id="KW-1185">Reference proteome</keyword>
<name>A0A5C3KGI5_COPMA</name>
<evidence type="ECO:0000313" key="4">
    <source>
        <dbReference type="Proteomes" id="UP000307440"/>
    </source>
</evidence>
<protein>
    <recommendedName>
        <fullName evidence="5">Fungal pheromone STE3G-protein-coupled receptor</fullName>
    </recommendedName>
</protein>
<feature type="transmembrane region" description="Helical" evidence="2">
    <location>
        <begin position="71"/>
        <end position="94"/>
    </location>
</feature>
<gene>
    <name evidence="3" type="ORF">FA15DRAFT_602219</name>
</gene>
<keyword evidence="2" id="KW-0812">Transmembrane</keyword>
<evidence type="ECO:0000256" key="1">
    <source>
        <dbReference type="SAM" id="MobiDB-lite"/>
    </source>
</evidence>
<feature type="region of interest" description="Disordered" evidence="1">
    <location>
        <begin position="288"/>
        <end position="308"/>
    </location>
</feature>
<reference evidence="3 4" key="1">
    <citation type="journal article" date="2019" name="Nat. Ecol. Evol.">
        <title>Megaphylogeny resolves global patterns of mushroom evolution.</title>
        <authorList>
            <person name="Varga T."/>
            <person name="Krizsan K."/>
            <person name="Foldi C."/>
            <person name="Dima B."/>
            <person name="Sanchez-Garcia M."/>
            <person name="Sanchez-Ramirez S."/>
            <person name="Szollosi G.J."/>
            <person name="Szarkandi J.G."/>
            <person name="Papp V."/>
            <person name="Albert L."/>
            <person name="Andreopoulos W."/>
            <person name="Angelini C."/>
            <person name="Antonin V."/>
            <person name="Barry K.W."/>
            <person name="Bougher N.L."/>
            <person name="Buchanan P."/>
            <person name="Buyck B."/>
            <person name="Bense V."/>
            <person name="Catcheside P."/>
            <person name="Chovatia M."/>
            <person name="Cooper J."/>
            <person name="Damon W."/>
            <person name="Desjardin D."/>
            <person name="Finy P."/>
            <person name="Geml J."/>
            <person name="Haridas S."/>
            <person name="Hughes K."/>
            <person name="Justo A."/>
            <person name="Karasinski D."/>
            <person name="Kautmanova I."/>
            <person name="Kiss B."/>
            <person name="Kocsube S."/>
            <person name="Kotiranta H."/>
            <person name="LaButti K.M."/>
            <person name="Lechner B.E."/>
            <person name="Liimatainen K."/>
            <person name="Lipzen A."/>
            <person name="Lukacs Z."/>
            <person name="Mihaltcheva S."/>
            <person name="Morgado L.N."/>
            <person name="Niskanen T."/>
            <person name="Noordeloos M.E."/>
            <person name="Ohm R.A."/>
            <person name="Ortiz-Santana B."/>
            <person name="Ovrebo C."/>
            <person name="Racz N."/>
            <person name="Riley R."/>
            <person name="Savchenko A."/>
            <person name="Shiryaev A."/>
            <person name="Soop K."/>
            <person name="Spirin V."/>
            <person name="Szebenyi C."/>
            <person name="Tomsovsky M."/>
            <person name="Tulloss R.E."/>
            <person name="Uehling J."/>
            <person name="Grigoriev I.V."/>
            <person name="Vagvolgyi C."/>
            <person name="Papp T."/>
            <person name="Martin F.M."/>
            <person name="Miettinen O."/>
            <person name="Hibbett D.S."/>
            <person name="Nagy L.G."/>
        </authorList>
    </citation>
    <scope>NUCLEOTIDE SEQUENCE [LARGE SCALE GENOMIC DNA]</scope>
    <source>
        <strain evidence="3 4">CBS 121175</strain>
    </source>
</reference>
<dbReference type="EMBL" id="ML210363">
    <property type="protein sequence ID" value="TFK19044.1"/>
    <property type="molecule type" value="Genomic_DNA"/>
</dbReference>
<evidence type="ECO:0000256" key="2">
    <source>
        <dbReference type="SAM" id="Phobius"/>
    </source>
</evidence>
<feature type="transmembrane region" description="Helical" evidence="2">
    <location>
        <begin position="153"/>
        <end position="171"/>
    </location>
</feature>
<evidence type="ECO:0000313" key="3">
    <source>
        <dbReference type="EMBL" id="TFK19044.1"/>
    </source>
</evidence>
<feature type="non-terminal residue" evidence="3">
    <location>
        <position position="1"/>
    </location>
</feature>
<feature type="compositionally biased region" description="Basic and acidic residues" evidence="1">
    <location>
        <begin position="292"/>
        <end position="308"/>
    </location>
</feature>
<dbReference type="AlphaFoldDB" id="A0A5C3KGI5"/>
<evidence type="ECO:0008006" key="5">
    <source>
        <dbReference type="Google" id="ProtNLM"/>
    </source>
</evidence>
<dbReference type="Proteomes" id="UP000307440">
    <property type="component" value="Unassembled WGS sequence"/>
</dbReference>
<feature type="transmembrane region" description="Helical" evidence="2">
    <location>
        <begin position="197"/>
        <end position="219"/>
    </location>
</feature>